<protein>
    <submittedName>
        <fullName evidence="2">Uncharacterized protein</fullName>
    </submittedName>
</protein>
<feature type="signal peptide" evidence="1">
    <location>
        <begin position="1"/>
        <end position="21"/>
    </location>
</feature>
<feature type="chain" id="PRO_5006639648" evidence="1">
    <location>
        <begin position="22"/>
        <end position="84"/>
    </location>
</feature>
<proteinExistence type="predicted"/>
<evidence type="ECO:0000313" key="3">
    <source>
        <dbReference type="Proteomes" id="UP000052008"/>
    </source>
</evidence>
<dbReference type="AlphaFoldDB" id="A0A0S7WUE9"/>
<keyword evidence="1" id="KW-0732">Signal</keyword>
<evidence type="ECO:0000256" key="1">
    <source>
        <dbReference type="SAM" id="SignalP"/>
    </source>
</evidence>
<comment type="caution">
    <text evidence="2">The sequence shown here is derived from an EMBL/GenBank/DDBJ whole genome shotgun (WGS) entry which is preliminary data.</text>
</comment>
<accession>A0A0S7WUE9</accession>
<sequence>MLRLVLILLTCLLTAPAVCCAQSVFIWKMETESIVDPDGGGSVQQDYAVKRALDELELVYEVGRDLPEDLSPYRVIFVLMGWWC</sequence>
<dbReference type="STRING" id="1703770.AMJ39_03370"/>
<name>A0A0S7WUE9_UNCT6</name>
<reference evidence="2 3" key="1">
    <citation type="journal article" date="2015" name="Microbiome">
        <title>Genomic resolution of linkages in carbon, nitrogen, and sulfur cycling among widespread estuary sediment bacteria.</title>
        <authorList>
            <person name="Baker B.J."/>
            <person name="Lazar C.S."/>
            <person name="Teske A.P."/>
            <person name="Dick G.J."/>
        </authorList>
    </citation>
    <scope>NUCLEOTIDE SEQUENCE [LARGE SCALE GENOMIC DNA]</scope>
    <source>
        <strain evidence="2">DG_24</strain>
    </source>
</reference>
<gene>
    <name evidence="2" type="ORF">AMJ39_03370</name>
</gene>
<organism evidence="2 3">
    <name type="scientific">candidate division TA06 bacterium DG_24</name>
    <dbReference type="NCBI Taxonomy" id="1703770"/>
    <lineage>
        <taxon>Bacteria</taxon>
        <taxon>Bacteria division TA06</taxon>
    </lineage>
</organism>
<dbReference type="EMBL" id="LIZS01000013">
    <property type="protein sequence ID" value="KPJ53755.1"/>
    <property type="molecule type" value="Genomic_DNA"/>
</dbReference>
<evidence type="ECO:0000313" key="2">
    <source>
        <dbReference type="EMBL" id="KPJ53755.1"/>
    </source>
</evidence>
<dbReference type="Proteomes" id="UP000052008">
    <property type="component" value="Unassembled WGS sequence"/>
</dbReference>